<dbReference type="GO" id="GO:0005525">
    <property type="term" value="F:GTP binding"/>
    <property type="evidence" value="ECO:0007669"/>
    <property type="project" value="UniProtKB-KW"/>
</dbReference>
<dbReference type="PROSITE" id="PS51417">
    <property type="entry name" value="ARF"/>
    <property type="match status" value="1"/>
</dbReference>
<dbReference type="FunFam" id="3.40.50.300:FF:001447">
    <property type="entry name" value="Ras-related protein Rab-1B"/>
    <property type="match status" value="1"/>
</dbReference>
<sequence>MADNGPPKVKVLIIGASGVGKTCLLTRFCDEVTPSSTISTIGIDFKTKVVKVDGTAMRLLVYDTAGQEKYRTITSSFYRGSAGVVLVYDVTDEASFHSISELWMPRLEELSGKNVSKVLVGNKIDKEAARTVPTRLGEGLADEFGIPFFETSAMTGDGVENAFLHLAAAIKARVLDPVAEQRATADDPAVILTGIAGDSGRTLESVTMTLHYISLFVEYNVQTPFFRKALACWEDYRSRSFAAGLARREFVDEVVARLAAPVPMDKVVLTLVEQASSVQCALGLGEAGTMPNDPEKSAETLAKSLTSIALEGLLKASYEVPELHDNLLLFLKHPGITEGRLLSLLYMIRLFVATPTSNPLPTPTIMSLITTVKQFYLWPLPYASVAKTLLRELSRELRVPGSMWRDAYLRSNASLLEADARGAADEADAREGLAHVFLNISEPNLPHFSYLMHQFATERPTPTQIKYHFVVTTLNLLLDDGVDAEALGLSTCAASDIDALYTQLTALLAKAEALNDVAESKKLYTAGVTAIRDSITMLPPASTPGTQTAVASPSALRYNFLVLGDEYDDNVSASAVTVDDELHIPVTSGYGMLRDVLALYADAQAGVVDTVAPEDDDDPDGLDGDGDGESSGSRPQGKRIVKIGVGGSDYTLLNVVAGYVALLRTEPELVDKLQVQIYVLPFGTENALASFLGCFDGWYGRHMLDLSQMVARVMPHVGAPPAPVLDVFDAGGTLDVSMFEGGVRPDMAPNRLPVPQLSPGELLCHEIERYFTRGIHPLDVNIYLCEIWVASATRGGEPIHRTIPFVQRVEIGVNAAARSFRRKKGWSHLSLDDVVTHKSFKYTGPELTASFSEVSLSGLARPGPPIPTKQYWNVTVSNVPAPGQSGTPPRPSHSALELYCLDFDTGKRLQKGKSAVMDGERTYHASLIELQAKDTKKQFPIVIDGQLFEPVDKIRISPCFKGASNTQAALSVMTYFPLDL</sequence>
<dbReference type="PROSITE" id="PS51421">
    <property type="entry name" value="RAS"/>
    <property type="match status" value="1"/>
</dbReference>
<dbReference type="Pfam" id="PF00071">
    <property type="entry name" value="Ras"/>
    <property type="match status" value="1"/>
</dbReference>
<dbReference type="GO" id="GO:0003924">
    <property type="term" value="F:GTPase activity"/>
    <property type="evidence" value="ECO:0007669"/>
    <property type="project" value="InterPro"/>
</dbReference>
<dbReference type="SMART" id="SM00177">
    <property type="entry name" value="ARF"/>
    <property type="match status" value="1"/>
</dbReference>
<feature type="region of interest" description="Disordered" evidence="5">
    <location>
        <begin position="610"/>
        <end position="638"/>
    </location>
</feature>
<dbReference type="GeneID" id="25569802"/>
<gene>
    <name evidence="6" type="ORF">AMSG_11887</name>
</gene>
<name>A0A0L0DBA2_THETB</name>
<dbReference type="PANTHER" id="PTHR47980">
    <property type="entry name" value="LD44762P"/>
    <property type="match status" value="1"/>
</dbReference>
<dbReference type="NCBIfam" id="TIGR00231">
    <property type="entry name" value="small_GTP"/>
    <property type="match status" value="1"/>
</dbReference>
<evidence type="ECO:0000256" key="1">
    <source>
        <dbReference type="ARBA" id="ARBA00006270"/>
    </source>
</evidence>
<dbReference type="InterPro" id="IPR050305">
    <property type="entry name" value="Small_GTPase_Rab"/>
</dbReference>
<keyword evidence="4" id="KW-0449">Lipoprotein</keyword>
<dbReference type="Proteomes" id="UP000054408">
    <property type="component" value="Unassembled WGS sequence"/>
</dbReference>
<dbReference type="Gene3D" id="3.40.50.300">
    <property type="entry name" value="P-loop containing nucleotide triphosphate hydrolases"/>
    <property type="match status" value="1"/>
</dbReference>
<evidence type="ECO:0000313" key="7">
    <source>
        <dbReference type="Proteomes" id="UP000054408"/>
    </source>
</evidence>
<dbReference type="SMART" id="SM00175">
    <property type="entry name" value="RAB"/>
    <property type="match status" value="1"/>
</dbReference>
<dbReference type="SMART" id="SM00176">
    <property type="entry name" value="RAN"/>
    <property type="match status" value="1"/>
</dbReference>
<dbReference type="CDD" id="cd00154">
    <property type="entry name" value="Rab"/>
    <property type="match status" value="1"/>
</dbReference>
<dbReference type="AlphaFoldDB" id="A0A0L0DBA2"/>
<evidence type="ECO:0000256" key="3">
    <source>
        <dbReference type="ARBA" id="ARBA00023134"/>
    </source>
</evidence>
<reference evidence="6 7" key="1">
    <citation type="submission" date="2010-05" db="EMBL/GenBank/DDBJ databases">
        <title>The Genome Sequence of Thecamonas trahens ATCC 50062.</title>
        <authorList>
            <consortium name="The Broad Institute Genome Sequencing Platform"/>
            <person name="Russ C."/>
            <person name="Cuomo C."/>
            <person name="Shea T."/>
            <person name="Young S.K."/>
            <person name="Zeng Q."/>
            <person name="Koehrsen M."/>
            <person name="Haas B."/>
            <person name="Borodovsky M."/>
            <person name="Guigo R."/>
            <person name="Alvarado L."/>
            <person name="Berlin A."/>
            <person name="Bochicchio J."/>
            <person name="Borenstein D."/>
            <person name="Chapman S."/>
            <person name="Chen Z."/>
            <person name="Freedman E."/>
            <person name="Gellesch M."/>
            <person name="Goldberg J."/>
            <person name="Griggs A."/>
            <person name="Gujja S."/>
            <person name="Heilman E."/>
            <person name="Heiman D."/>
            <person name="Hepburn T."/>
            <person name="Howarth C."/>
            <person name="Jen D."/>
            <person name="Larson L."/>
            <person name="Mehta T."/>
            <person name="Park D."/>
            <person name="Pearson M."/>
            <person name="Roberts A."/>
            <person name="Saif S."/>
            <person name="Shenoy N."/>
            <person name="Sisk P."/>
            <person name="Stolte C."/>
            <person name="Sykes S."/>
            <person name="Thomson T."/>
            <person name="Walk T."/>
            <person name="White J."/>
            <person name="Yandava C."/>
            <person name="Burger G."/>
            <person name="Gray M.W."/>
            <person name="Holland P.W.H."/>
            <person name="King N."/>
            <person name="Lang F.B.F."/>
            <person name="Roger A.J."/>
            <person name="Ruiz-Trillo I."/>
            <person name="Lander E."/>
            <person name="Nusbaum C."/>
        </authorList>
    </citation>
    <scope>NUCLEOTIDE SEQUENCE [LARGE SCALE GENOMIC DNA]</scope>
    <source>
        <strain evidence="6 7">ATCC 50062</strain>
    </source>
</reference>
<dbReference type="PRINTS" id="PR00449">
    <property type="entry name" value="RASTRNSFRMNG"/>
</dbReference>
<dbReference type="RefSeq" id="XP_013757761.1">
    <property type="nucleotide sequence ID" value="XM_013902307.1"/>
</dbReference>
<comment type="similarity">
    <text evidence="1">Belongs to the small GTPase superfamily. Rab family.</text>
</comment>
<dbReference type="eggNOG" id="KOG0078">
    <property type="taxonomic scope" value="Eukaryota"/>
</dbReference>
<dbReference type="EMBL" id="GL349456">
    <property type="protein sequence ID" value="KNC49530.1"/>
    <property type="molecule type" value="Genomic_DNA"/>
</dbReference>
<dbReference type="PROSITE" id="PS51419">
    <property type="entry name" value="RAB"/>
    <property type="match status" value="1"/>
</dbReference>
<protein>
    <submittedName>
        <fullName evidence="6">Uncharacterized protein</fullName>
    </submittedName>
</protein>
<dbReference type="OrthoDB" id="9989112at2759"/>
<organism evidence="6 7">
    <name type="scientific">Thecamonas trahens ATCC 50062</name>
    <dbReference type="NCBI Taxonomy" id="461836"/>
    <lineage>
        <taxon>Eukaryota</taxon>
        <taxon>Apusozoa</taxon>
        <taxon>Apusomonadida</taxon>
        <taxon>Apusomonadidae</taxon>
        <taxon>Thecamonas</taxon>
    </lineage>
</organism>
<dbReference type="STRING" id="461836.A0A0L0DBA2"/>
<proteinExistence type="inferred from homology"/>
<keyword evidence="7" id="KW-1185">Reference proteome</keyword>
<dbReference type="SMART" id="SM00174">
    <property type="entry name" value="RHO"/>
    <property type="match status" value="1"/>
</dbReference>
<keyword evidence="2" id="KW-0547">Nucleotide-binding</keyword>
<dbReference type="InterPro" id="IPR001806">
    <property type="entry name" value="Small_GTPase"/>
</dbReference>
<dbReference type="SUPFAM" id="SSF52540">
    <property type="entry name" value="P-loop containing nucleoside triphosphate hydrolases"/>
    <property type="match status" value="1"/>
</dbReference>
<keyword evidence="3" id="KW-0342">GTP-binding</keyword>
<evidence type="ECO:0000256" key="2">
    <source>
        <dbReference type="ARBA" id="ARBA00022741"/>
    </source>
</evidence>
<evidence type="ECO:0000313" key="6">
    <source>
        <dbReference type="EMBL" id="KNC49530.1"/>
    </source>
</evidence>
<evidence type="ECO:0000256" key="5">
    <source>
        <dbReference type="SAM" id="MobiDB-lite"/>
    </source>
</evidence>
<evidence type="ECO:0000256" key="4">
    <source>
        <dbReference type="ARBA" id="ARBA00023288"/>
    </source>
</evidence>
<dbReference type="InterPro" id="IPR027417">
    <property type="entry name" value="P-loop_NTPase"/>
</dbReference>
<dbReference type="InterPro" id="IPR005225">
    <property type="entry name" value="Small_GTP-bd"/>
</dbReference>
<dbReference type="OMA" id="CHIMRIM"/>
<dbReference type="SMART" id="SM00173">
    <property type="entry name" value="RAS"/>
    <property type="match status" value="1"/>
</dbReference>
<accession>A0A0L0DBA2</accession>
<feature type="compositionally biased region" description="Acidic residues" evidence="5">
    <location>
        <begin position="612"/>
        <end position="628"/>
    </location>
</feature>